<dbReference type="InterPro" id="IPR052468">
    <property type="entry name" value="Dual_spec_MAPK_kinase"/>
</dbReference>
<dbReference type="EMBL" id="UZAM01011692">
    <property type="protein sequence ID" value="VDP17662.1"/>
    <property type="molecule type" value="Genomic_DNA"/>
</dbReference>
<dbReference type="EC" id="2.7.12.2" evidence="9"/>
<evidence type="ECO:0000313" key="14">
    <source>
        <dbReference type="EMBL" id="VDP17662.1"/>
    </source>
</evidence>
<evidence type="ECO:0000313" key="15">
    <source>
        <dbReference type="Proteomes" id="UP000270296"/>
    </source>
</evidence>
<dbReference type="PROSITE" id="PS50011">
    <property type="entry name" value="PROTEIN_KINASE_DOM"/>
    <property type="match status" value="1"/>
</dbReference>
<keyword evidence="2" id="KW-0597">Phosphoprotein</keyword>
<dbReference type="Proteomes" id="UP000270296">
    <property type="component" value="Unassembled WGS sequence"/>
</dbReference>
<dbReference type="InterPro" id="IPR000719">
    <property type="entry name" value="Prot_kinase_dom"/>
</dbReference>
<gene>
    <name evidence="14" type="ORF">SBAD_LOCUS8531</name>
</gene>
<evidence type="ECO:0000256" key="9">
    <source>
        <dbReference type="ARBA" id="ARBA00038999"/>
    </source>
</evidence>
<dbReference type="SUPFAM" id="SSF56112">
    <property type="entry name" value="Protein kinase-like (PK-like)"/>
    <property type="match status" value="1"/>
</dbReference>
<dbReference type="InterPro" id="IPR011009">
    <property type="entry name" value="Kinase-like_dom_sf"/>
</dbReference>
<keyword evidence="3" id="KW-0808">Transferase</keyword>
<evidence type="ECO:0000256" key="1">
    <source>
        <dbReference type="ARBA" id="ARBA00022527"/>
    </source>
</evidence>
<evidence type="ECO:0000256" key="2">
    <source>
        <dbReference type="ARBA" id="ARBA00022553"/>
    </source>
</evidence>
<feature type="domain" description="Protein kinase" evidence="13">
    <location>
        <begin position="63"/>
        <end position="326"/>
    </location>
</feature>
<comment type="similarity">
    <text evidence="8">Belongs to the protein kinase superfamily. STE Ser/Thr protein kinase family. MAP kinase kinase subfamily.</text>
</comment>
<comment type="catalytic activity">
    <reaction evidence="10">
        <text>L-seryl-[protein] + ATP = O-phospho-L-seryl-[protein] + ADP + H(+)</text>
        <dbReference type="Rhea" id="RHEA:17989"/>
        <dbReference type="Rhea" id="RHEA-COMP:9863"/>
        <dbReference type="Rhea" id="RHEA-COMP:11604"/>
        <dbReference type="ChEBI" id="CHEBI:15378"/>
        <dbReference type="ChEBI" id="CHEBI:29999"/>
        <dbReference type="ChEBI" id="CHEBI:30616"/>
        <dbReference type="ChEBI" id="CHEBI:83421"/>
        <dbReference type="ChEBI" id="CHEBI:456216"/>
        <dbReference type="EC" id="2.7.12.2"/>
    </reaction>
</comment>
<dbReference type="GO" id="GO:0004713">
    <property type="term" value="F:protein tyrosine kinase activity"/>
    <property type="evidence" value="ECO:0007669"/>
    <property type="project" value="UniProtKB-KW"/>
</dbReference>
<dbReference type="PANTHER" id="PTHR47238">
    <property type="entry name" value="MITOGEN-ACTIVATED PROTEIN KINASE KINASE 5"/>
    <property type="match status" value="1"/>
</dbReference>
<accession>A0A183IY33</accession>
<evidence type="ECO:0000259" key="13">
    <source>
        <dbReference type="PROSITE" id="PS50011"/>
    </source>
</evidence>
<proteinExistence type="inferred from homology"/>
<evidence type="ECO:0000256" key="8">
    <source>
        <dbReference type="ARBA" id="ARBA00038035"/>
    </source>
</evidence>
<reference evidence="16" key="1">
    <citation type="submission" date="2016-06" db="UniProtKB">
        <authorList>
            <consortium name="WormBaseParasite"/>
        </authorList>
    </citation>
    <scope>IDENTIFICATION</scope>
</reference>
<dbReference type="GO" id="GO:0004674">
    <property type="term" value="F:protein serine/threonine kinase activity"/>
    <property type="evidence" value="ECO:0007669"/>
    <property type="project" value="UniProtKB-KW"/>
</dbReference>
<evidence type="ECO:0000256" key="12">
    <source>
        <dbReference type="ARBA" id="ARBA00051693"/>
    </source>
</evidence>
<dbReference type="WBParaSite" id="SBAD_0000884201-mRNA-1">
    <property type="protein sequence ID" value="SBAD_0000884201-mRNA-1"/>
    <property type="gene ID" value="SBAD_0000884201"/>
</dbReference>
<keyword evidence="7" id="KW-0829">Tyrosine-protein kinase</keyword>
<keyword evidence="5" id="KW-0418">Kinase</keyword>
<dbReference type="Pfam" id="PF00069">
    <property type="entry name" value="Pkinase"/>
    <property type="match status" value="1"/>
</dbReference>
<comment type="catalytic activity">
    <reaction evidence="12">
        <text>L-tyrosyl-[protein] + ATP = O-phospho-L-tyrosyl-[protein] + ADP + H(+)</text>
        <dbReference type="Rhea" id="RHEA:10596"/>
        <dbReference type="Rhea" id="RHEA-COMP:10136"/>
        <dbReference type="Rhea" id="RHEA-COMP:20101"/>
        <dbReference type="ChEBI" id="CHEBI:15378"/>
        <dbReference type="ChEBI" id="CHEBI:30616"/>
        <dbReference type="ChEBI" id="CHEBI:46858"/>
        <dbReference type="ChEBI" id="CHEBI:61978"/>
        <dbReference type="ChEBI" id="CHEBI:456216"/>
        <dbReference type="EC" id="2.7.12.2"/>
    </reaction>
</comment>
<dbReference type="GO" id="GO:0005524">
    <property type="term" value="F:ATP binding"/>
    <property type="evidence" value="ECO:0007669"/>
    <property type="project" value="UniProtKB-KW"/>
</dbReference>
<dbReference type="OrthoDB" id="10252354at2759"/>
<dbReference type="PIRSF" id="PIRSF000654">
    <property type="entry name" value="Integrin-linked_kinase"/>
    <property type="match status" value="1"/>
</dbReference>
<dbReference type="Gene3D" id="1.10.510.10">
    <property type="entry name" value="Transferase(Phosphotransferase) domain 1"/>
    <property type="match status" value="1"/>
</dbReference>
<protein>
    <recommendedName>
        <fullName evidence="9">mitogen-activated protein kinase kinase</fullName>
        <ecNumber evidence="9">2.7.12.2</ecNumber>
    </recommendedName>
</protein>
<evidence type="ECO:0000256" key="6">
    <source>
        <dbReference type="ARBA" id="ARBA00022840"/>
    </source>
</evidence>
<comment type="catalytic activity">
    <reaction evidence="11">
        <text>L-threonyl-[protein] + ATP = O-phospho-L-threonyl-[protein] + ADP + H(+)</text>
        <dbReference type="Rhea" id="RHEA:46608"/>
        <dbReference type="Rhea" id="RHEA-COMP:11060"/>
        <dbReference type="Rhea" id="RHEA-COMP:11605"/>
        <dbReference type="ChEBI" id="CHEBI:15378"/>
        <dbReference type="ChEBI" id="CHEBI:30013"/>
        <dbReference type="ChEBI" id="CHEBI:30616"/>
        <dbReference type="ChEBI" id="CHEBI:61977"/>
        <dbReference type="ChEBI" id="CHEBI:456216"/>
        <dbReference type="EC" id="2.7.12.2"/>
    </reaction>
</comment>
<dbReference type="GO" id="GO:0006950">
    <property type="term" value="P:response to stress"/>
    <property type="evidence" value="ECO:0007669"/>
    <property type="project" value="UniProtKB-ARBA"/>
</dbReference>
<evidence type="ECO:0000256" key="4">
    <source>
        <dbReference type="ARBA" id="ARBA00022741"/>
    </source>
</evidence>
<evidence type="ECO:0000256" key="11">
    <source>
        <dbReference type="ARBA" id="ARBA00049299"/>
    </source>
</evidence>
<evidence type="ECO:0000256" key="10">
    <source>
        <dbReference type="ARBA" id="ARBA00049014"/>
    </source>
</evidence>
<dbReference type="PANTHER" id="PTHR47238:SF2">
    <property type="entry name" value="DUAL SPECIFICITY MITOGEN-ACTIVATED PROTEIN KINASE KINASE HEMIPTEROUS"/>
    <property type="match status" value="1"/>
</dbReference>
<keyword evidence="1" id="KW-0723">Serine/threonine-protein kinase</keyword>
<dbReference type="Gene3D" id="3.30.200.20">
    <property type="entry name" value="Phosphorylase Kinase, domain 1"/>
    <property type="match status" value="1"/>
</dbReference>
<evidence type="ECO:0000313" key="16">
    <source>
        <dbReference type="WBParaSite" id="SBAD_0000884201-mRNA-1"/>
    </source>
</evidence>
<dbReference type="InterPro" id="IPR008271">
    <property type="entry name" value="Ser/Thr_kinase_AS"/>
</dbReference>
<dbReference type="GO" id="GO:0004708">
    <property type="term" value="F:MAP kinase kinase activity"/>
    <property type="evidence" value="ECO:0007669"/>
    <property type="project" value="UniProtKB-EC"/>
</dbReference>
<keyword evidence="6" id="KW-0067">ATP-binding</keyword>
<keyword evidence="15" id="KW-1185">Reference proteome</keyword>
<evidence type="ECO:0000256" key="5">
    <source>
        <dbReference type="ARBA" id="ARBA00022777"/>
    </source>
</evidence>
<name>A0A183IY33_9BILA</name>
<dbReference type="PROSITE" id="PS00108">
    <property type="entry name" value="PROTEIN_KINASE_ST"/>
    <property type="match status" value="1"/>
</dbReference>
<evidence type="ECO:0000256" key="3">
    <source>
        <dbReference type="ARBA" id="ARBA00022679"/>
    </source>
</evidence>
<organism evidence="16">
    <name type="scientific">Soboliphyme baturini</name>
    <dbReference type="NCBI Taxonomy" id="241478"/>
    <lineage>
        <taxon>Eukaryota</taxon>
        <taxon>Metazoa</taxon>
        <taxon>Ecdysozoa</taxon>
        <taxon>Nematoda</taxon>
        <taxon>Enoplea</taxon>
        <taxon>Dorylaimia</taxon>
        <taxon>Dioctophymatida</taxon>
        <taxon>Dioctophymatoidea</taxon>
        <taxon>Soboliphymatidae</taxon>
        <taxon>Soboliphyme</taxon>
    </lineage>
</organism>
<reference evidence="14 15" key="2">
    <citation type="submission" date="2018-11" db="EMBL/GenBank/DDBJ databases">
        <authorList>
            <consortium name="Pathogen Informatics"/>
        </authorList>
    </citation>
    <scope>NUCLEOTIDE SEQUENCE [LARGE SCALE GENOMIC DNA]</scope>
</reference>
<dbReference type="FunFam" id="3.30.200.20:FF:000040">
    <property type="entry name" value="Dual specificity mitogen-activated protein kinase kinase"/>
    <property type="match status" value="1"/>
</dbReference>
<sequence length="326" mass="37097">MKNGLNSVRARNPPVWNVIPFPAKQSDRHSDSAECEKRLTEFMRTNGILRFNTKEYQAKREDLEFLRTLGSGTCGVVQEMRFKPTGDIMAVKQMRRSCNKEENKRVLMDLEVVMRSHDCPYIVKYYGCFITDSEVWICMELMTTCLDKLIKAIRTGIPERVLGKMAVSIVKALDYLKEKLGIIHRDVKPSNMLLDMKGTIKLCDFGISGRLVDSIVKSGNAGCTAYMAPEKILPDGHGYDIRSDVWSLGISLVELATGRFPYESCSTDFELCTRILQDPPPKLSTSDGFSQEFCNFVDKCLAKNCAVRPKFQELLVRSRDRQCTWQ</sequence>
<dbReference type="SMART" id="SM00220">
    <property type="entry name" value="S_TKc"/>
    <property type="match status" value="1"/>
</dbReference>
<keyword evidence="4" id="KW-0547">Nucleotide-binding</keyword>
<dbReference type="AlphaFoldDB" id="A0A183IY33"/>
<evidence type="ECO:0000256" key="7">
    <source>
        <dbReference type="ARBA" id="ARBA00023137"/>
    </source>
</evidence>